<feature type="domain" description="PPIase cyclophilin-type" evidence="2">
    <location>
        <begin position="122"/>
        <end position="269"/>
    </location>
</feature>
<dbReference type="SUPFAM" id="SSF50891">
    <property type="entry name" value="Cyclophilin-like"/>
    <property type="match status" value="1"/>
</dbReference>
<dbReference type="InterPro" id="IPR029000">
    <property type="entry name" value="Cyclophilin-like_dom_sf"/>
</dbReference>
<keyword evidence="1" id="KW-0413">Isomerase</keyword>
<gene>
    <name evidence="4" type="primary">ppil6</name>
</gene>
<sequence length="272" mass="30519">MASTQLIEVVGLMKEHNFQFAKGIAEGLKQKFPSSFADLTVHPLLECDWHRYLDNKKMELRGEVWQFNAPLMVYLNGRLIGDEKELARWAVEVWGFTLHRPHALNLALAEEYYTNHLRETGLFCDVCPKTCANFRALCTGEKGLSDSDLMLSYKSSLFHRVVPNGWIQGGDINPAGKGNGGDSIYGPTFEDESFAVPHAKRGILGMANQGPHSNGSQFYITLQPALWMDRKYVAFGQLVEGSDVLKRLEDVPTQNERPKVDCRVVACGELQL</sequence>
<keyword evidence="1" id="KW-0697">Rotamase</keyword>
<dbReference type="PROSITE" id="PS50072">
    <property type="entry name" value="CSA_PPIASE_2"/>
    <property type="match status" value="1"/>
</dbReference>
<dbReference type="Gene3D" id="2.40.100.10">
    <property type="entry name" value="Cyclophilin-like"/>
    <property type="match status" value="1"/>
</dbReference>
<dbReference type="GO" id="GO:0005737">
    <property type="term" value="C:cytoplasm"/>
    <property type="evidence" value="ECO:0007669"/>
    <property type="project" value="TreeGrafter"/>
</dbReference>
<protein>
    <recommendedName>
        <fullName evidence="1">Peptidyl-prolyl cis-trans isomerase</fullName>
        <shortName evidence="1">PPIase</shortName>
        <ecNumber evidence="1">5.2.1.8</ecNumber>
    </recommendedName>
</protein>
<comment type="catalytic activity">
    <reaction evidence="1">
        <text>[protein]-peptidylproline (omega=180) = [protein]-peptidylproline (omega=0)</text>
        <dbReference type="Rhea" id="RHEA:16237"/>
        <dbReference type="Rhea" id="RHEA-COMP:10747"/>
        <dbReference type="Rhea" id="RHEA-COMP:10748"/>
        <dbReference type="ChEBI" id="CHEBI:83833"/>
        <dbReference type="ChEBI" id="CHEBI:83834"/>
        <dbReference type="EC" id="5.2.1.8"/>
    </reaction>
</comment>
<dbReference type="PANTHER" id="PTHR11071:SF561">
    <property type="entry name" value="PEPTIDYL-PROLYL CIS-TRANS ISOMERASE D-RELATED"/>
    <property type="match status" value="1"/>
</dbReference>
<evidence type="ECO:0000259" key="2">
    <source>
        <dbReference type="PROSITE" id="PS50072"/>
    </source>
</evidence>
<comment type="function">
    <text evidence="1">PPIases accelerate the folding of proteins. It catalyzes the cis-trans isomerization of proline imidic peptide bonds in oligopeptides.</text>
</comment>
<evidence type="ECO:0000256" key="1">
    <source>
        <dbReference type="RuleBase" id="RU363019"/>
    </source>
</evidence>
<dbReference type="Proteomes" id="UP000515152">
    <property type="component" value="Chromosome 15"/>
</dbReference>
<accession>A0A6P8GJA4</accession>
<comment type="similarity">
    <text evidence="1">Belongs to the cyclophilin-type PPIase family.</text>
</comment>
<organism evidence="3 4">
    <name type="scientific">Clupea harengus</name>
    <name type="common">Atlantic herring</name>
    <dbReference type="NCBI Taxonomy" id="7950"/>
    <lineage>
        <taxon>Eukaryota</taxon>
        <taxon>Metazoa</taxon>
        <taxon>Chordata</taxon>
        <taxon>Craniata</taxon>
        <taxon>Vertebrata</taxon>
        <taxon>Euteleostomi</taxon>
        <taxon>Actinopterygii</taxon>
        <taxon>Neopterygii</taxon>
        <taxon>Teleostei</taxon>
        <taxon>Clupei</taxon>
        <taxon>Clupeiformes</taxon>
        <taxon>Clupeoidei</taxon>
        <taxon>Clupeidae</taxon>
        <taxon>Clupea</taxon>
    </lineage>
</organism>
<dbReference type="PANTHER" id="PTHR11071">
    <property type="entry name" value="PEPTIDYL-PROLYL CIS-TRANS ISOMERASE"/>
    <property type="match status" value="1"/>
</dbReference>
<proteinExistence type="inferred from homology"/>
<dbReference type="RefSeq" id="XP_031437516.1">
    <property type="nucleotide sequence ID" value="XM_031581656.2"/>
</dbReference>
<dbReference type="InterPro" id="IPR002130">
    <property type="entry name" value="Cyclophilin-type_PPIase_dom"/>
</dbReference>
<dbReference type="FunFam" id="2.40.100.10:FF:000048">
    <property type="entry name" value="Peptidyl-prolyl cis-trans isomerase"/>
    <property type="match status" value="1"/>
</dbReference>
<evidence type="ECO:0000313" key="3">
    <source>
        <dbReference type="Proteomes" id="UP000515152"/>
    </source>
</evidence>
<dbReference type="PRINTS" id="PR00153">
    <property type="entry name" value="CSAPPISMRASE"/>
</dbReference>
<dbReference type="Pfam" id="PF00160">
    <property type="entry name" value="Pro_isomerase"/>
    <property type="match status" value="1"/>
</dbReference>
<reference evidence="4" key="1">
    <citation type="submission" date="2025-08" db="UniProtKB">
        <authorList>
            <consortium name="RefSeq"/>
        </authorList>
    </citation>
    <scope>IDENTIFICATION</scope>
</reference>
<dbReference type="GO" id="GO:0003755">
    <property type="term" value="F:peptidyl-prolyl cis-trans isomerase activity"/>
    <property type="evidence" value="ECO:0007669"/>
    <property type="project" value="UniProtKB-UniRule"/>
</dbReference>
<dbReference type="GeneID" id="105907304"/>
<keyword evidence="3" id="KW-1185">Reference proteome</keyword>
<dbReference type="CTD" id="285755"/>
<dbReference type="AlphaFoldDB" id="A0A6P8GJA4"/>
<dbReference type="EC" id="5.2.1.8" evidence="1"/>
<evidence type="ECO:0000313" key="4">
    <source>
        <dbReference type="RefSeq" id="XP_031437516.1"/>
    </source>
</evidence>
<name>A0A6P8GJA4_CLUHA</name>